<organism evidence="20 21">
    <name type="scientific">Actibacterium pelagium</name>
    <dbReference type="NCBI Taxonomy" id="2029103"/>
    <lineage>
        <taxon>Bacteria</taxon>
        <taxon>Pseudomonadati</taxon>
        <taxon>Pseudomonadota</taxon>
        <taxon>Alphaproteobacteria</taxon>
        <taxon>Rhodobacterales</taxon>
        <taxon>Roseobacteraceae</taxon>
        <taxon>Actibacterium</taxon>
    </lineage>
</organism>
<comment type="catalytic activity">
    <reaction evidence="1">
        <text>ATP + protein L-histidine = ADP + protein N-phospho-L-histidine.</text>
        <dbReference type="EC" id="2.7.13.3"/>
    </reaction>
</comment>
<dbReference type="PROSITE" id="PS50109">
    <property type="entry name" value="HIS_KIN"/>
    <property type="match status" value="1"/>
</dbReference>
<dbReference type="InterPro" id="IPR029151">
    <property type="entry name" value="Sensor-like_sf"/>
</dbReference>
<dbReference type="FunFam" id="1.10.287.130:FF:000049">
    <property type="entry name" value="C4-dicarboxylate transport sensor protein DctB"/>
    <property type="match status" value="1"/>
</dbReference>
<dbReference type="InterPro" id="IPR036097">
    <property type="entry name" value="HisK_dim/P_sf"/>
</dbReference>
<feature type="domain" description="Histidine kinase" evidence="19">
    <location>
        <begin position="371"/>
        <end position="584"/>
    </location>
</feature>
<dbReference type="InterPro" id="IPR003661">
    <property type="entry name" value="HisK_dim/P_dom"/>
</dbReference>
<evidence type="ECO:0000256" key="4">
    <source>
        <dbReference type="ARBA" id="ARBA00022475"/>
    </source>
</evidence>
<feature type="transmembrane region" description="Helical" evidence="18">
    <location>
        <begin position="268"/>
        <end position="296"/>
    </location>
</feature>
<dbReference type="InterPro" id="IPR003594">
    <property type="entry name" value="HATPase_dom"/>
</dbReference>
<dbReference type="InterPro" id="IPR017055">
    <property type="entry name" value="Sig_transdc_His_kinase_DctB"/>
</dbReference>
<dbReference type="GO" id="GO:0000155">
    <property type="term" value="F:phosphorelay sensor kinase activity"/>
    <property type="evidence" value="ECO:0007669"/>
    <property type="project" value="InterPro"/>
</dbReference>
<keyword evidence="17" id="KW-0175">Coiled coil</keyword>
<feature type="coiled-coil region" evidence="17">
    <location>
        <begin position="300"/>
        <end position="362"/>
    </location>
</feature>
<evidence type="ECO:0000256" key="17">
    <source>
        <dbReference type="SAM" id="Coils"/>
    </source>
</evidence>
<dbReference type="Pfam" id="PF00512">
    <property type="entry name" value="HisKA"/>
    <property type="match status" value="1"/>
</dbReference>
<dbReference type="AlphaFoldDB" id="A0A917AGK3"/>
<comment type="caution">
    <text evidence="20">The sequence shown here is derived from an EMBL/GenBank/DDBJ whole genome shotgun (WGS) entry which is preliminary data.</text>
</comment>
<dbReference type="PANTHER" id="PTHR43065:SF46">
    <property type="entry name" value="C4-DICARBOXYLATE TRANSPORT SENSOR PROTEIN DCTB"/>
    <property type="match status" value="1"/>
</dbReference>
<evidence type="ECO:0000256" key="11">
    <source>
        <dbReference type="ARBA" id="ARBA00022840"/>
    </source>
</evidence>
<keyword evidence="6" id="KW-0597">Phosphoprotein</keyword>
<keyword evidence="21" id="KW-1185">Reference proteome</keyword>
<dbReference type="PRINTS" id="PR00344">
    <property type="entry name" value="BCTRLSENSOR"/>
</dbReference>
<evidence type="ECO:0000256" key="8">
    <source>
        <dbReference type="ARBA" id="ARBA00022692"/>
    </source>
</evidence>
<keyword evidence="7" id="KW-0808">Transferase</keyword>
<dbReference type="GO" id="GO:0005886">
    <property type="term" value="C:plasma membrane"/>
    <property type="evidence" value="ECO:0007669"/>
    <property type="project" value="UniProtKB-SubCell"/>
</dbReference>
<dbReference type="CDD" id="cd00082">
    <property type="entry name" value="HisKA"/>
    <property type="match status" value="1"/>
</dbReference>
<dbReference type="GO" id="GO:0005524">
    <property type="term" value="F:ATP binding"/>
    <property type="evidence" value="ECO:0007669"/>
    <property type="project" value="UniProtKB-KW"/>
</dbReference>
<dbReference type="Gene3D" id="1.10.287.130">
    <property type="match status" value="1"/>
</dbReference>
<evidence type="ECO:0000256" key="9">
    <source>
        <dbReference type="ARBA" id="ARBA00022741"/>
    </source>
</evidence>
<evidence type="ECO:0000256" key="15">
    <source>
        <dbReference type="ARBA" id="ARBA00059004"/>
    </source>
</evidence>
<dbReference type="PIRSF" id="PIRSF036431">
    <property type="entry name" value="STHK_DctB"/>
    <property type="match status" value="1"/>
</dbReference>
<dbReference type="PANTHER" id="PTHR43065">
    <property type="entry name" value="SENSOR HISTIDINE KINASE"/>
    <property type="match status" value="1"/>
</dbReference>
<keyword evidence="4" id="KW-1003">Cell membrane</keyword>
<comment type="subcellular location">
    <subcellularLocation>
        <location evidence="2">Cell inner membrane</location>
        <topology evidence="2">Multi-pass membrane protein</topology>
    </subcellularLocation>
</comment>
<dbReference type="Pfam" id="PF02518">
    <property type="entry name" value="HATPase_c"/>
    <property type="match status" value="1"/>
</dbReference>
<comment type="function">
    <text evidence="15">Member of the two-component regulatory system DctB/DctD involved in the transport of C4-dicarboxylates. DctB functions as a membrane-associated protein kinase that phosphorylates DctD in response to environmental signals.</text>
</comment>
<keyword evidence="14 18" id="KW-0472">Membrane</keyword>
<reference evidence="20" key="1">
    <citation type="journal article" date="2014" name="Int. J. Syst. Evol. Microbiol.">
        <title>Complete genome sequence of Corynebacterium casei LMG S-19264T (=DSM 44701T), isolated from a smear-ripened cheese.</title>
        <authorList>
            <consortium name="US DOE Joint Genome Institute (JGI-PGF)"/>
            <person name="Walter F."/>
            <person name="Albersmeier A."/>
            <person name="Kalinowski J."/>
            <person name="Ruckert C."/>
        </authorList>
    </citation>
    <scope>NUCLEOTIDE SEQUENCE</scope>
    <source>
        <strain evidence="20">CGMCC 1.16012</strain>
    </source>
</reference>
<protein>
    <recommendedName>
        <fullName evidence="16">C4-dicarboxylate transport sensor protein DctB</fullName>
        <ecNumber evidence="3">2.7.13.3</ecNumber>
    </recommendedName>
</protein>
<dbReference type="SMART" id="SM00387">
    <property type="entry name" value="HATPase_c"/>
    <property type="match status" value="1"/>
</dbReference>
<dbReference type="Gene3D" id="3.30.565.10">
    <property type="entry name" value="Histidine kinase-like ATPase, C-terminal domain"/>
    <property type="match status" value="1"/>
</dbReference>
<keyword evidence="12 18" id="KW-1133">Transmembrane helix</keyword>
<evidence type="ECO:0000256" key="13">
    <source>
        <dbReference type="ARBA" id="ARBA00023012"/>
    </source>
</evidence>
<dbReference type="SUPFAM" id="SSF55874">
    <property type="entry name" value="ATPase domain of HSP90 chaperone/DNA topoisomerase II/histidine kinase"/>
    <property type="match status" value="1"/>
</dbReference>
<evidence type="ECO:0000256" key="5">
    <source>
        <dbReference type="ARBA" id="ARBA00022519"/>
    </source>
</evidence>
<dbReference type="EC" id="2.7.13.3" evidence="3"/>
<dbReference type="SUPFAM" id="SSF103190">
    <property type="entry name" value="Sensory domain-like"/>
    <property type="match status" value="1"/>
</dbReference>
<keyword evidence="11" id="KW-0067">ATP-binding</keyword>
<dbReference type="Gene3D" id="3.30.450.20">
    <property type="entry name" value="PAS domain"/>
    <property type="match status" value="1"/>
</dbReference>
<dbReference type="CDD" id="cd18773">
    <property type="entry name" value="PDC1_HK_sensor"/>
    <property type="match status" value="1"/>
</dbReference>
<evidence type="ECO:0000256" key="7">
    <source>
        <dbReference type="ARBA" id="ARBA00022679"/>
    </source>
</evidence>
<keyword evidence="9" id="KW-0547">Nucleotide-binding</keyword>
<evidence type="ECO:0000259" key="19">
    <source>
        <dbReference type="PROSITE" id="PS50109"/>
    </source>
</evidence>
<evidence type="ECO:0000256" key="3">
    <source>
        <dbReference type="ARBA" id="ARBA00012438"/>
    </source>
</evidence>
<keyword evidence="10 20" id="KW-0418">Kinase</keyword>
<keyword evidence="13" id="KW-0902">Two-component regulatory system</keyword>
<evidence type="ECO:0000313" key="20">
    <source>
        <dbReference type="EMBL" id="GGE49919.1"/>
    </source>
</evidence>
<evidence type="ECO:0000313" key="21">
    <source>
        <dbReference type="Proteomes" id="UP000606730"/>
    </source>
</evidence>
<dbReference type="InterPro" id="IPR004358">
    <property type="entry name" value="Sig_transdc_His_kin-like_C"/>
</dbReference>
<keyword evidence="5" id="KW-0997">Cell inner membrane</keyword>
<evidence type="ECO:0000256" key="18">
    <source>
        <dbReference type="SAM" id="Phobius"/>
    </source>
</evidence>
<accession>A0A917AGK3</accession>
<evidence type="ECO:0000256" key="14">
    <source>
        <dbReference type="ARBA" id="ARBA00023136"/>
    </source>
</evidence>
<dbReference type="SMART" id="SM00388">
    <property type="entry name" value="HisKA"/>
    <property type="match status" value="1"/>
</dbReference>
<reference evidence="20" key="2">
    <citation type="submission" date="2020-09" db="EMBL/GenBank/DDBJ databases">
        <authorList>
            <person name="Sun Q."/>
            <person name="Zhou Y."/>
        </authorList>
    </citation>
    <scope>NUCLEOTIDE SEQUENCE</scope>
    <source>
        <strain evidence="20">CGMCC 1.16012</strain>
    </source>
</reference>
<evidence type="ECO:0000256" key="2">
    <source>
        <dbReference type="ARBA" id="ARBA00004429"/>
    </source>
</evidence>
<proteinExistence type="predicted"/>
<dbReference type="InterPro" id="IPR005467">
    <property type="entry name" value="His_kinase_dom"/>
</dbReference>
<evidence type="ECO:0000256" key="16">
    <source>
        <dbReference type="ARBA" id="ARBA00073143"/>
    </source>
</evidence>
<name>A0A917AGK3_9RHOB</name>
<dbReference type="EMBL" id="BMKN01000002">
    <property type="protein sequence ID" value="GGE49919.1"/>
    <property type="molecule type" value="Genomic_DNA"/>
</dbReference>
<dbReference type="InterPro" id="IPR036890">
    <property type="entry name" value="HATPase_C_sf"/>
</dbReference>
<keyword evidence="8 18" id="KW-0812">Transmembrane</keyword>
<evidence type="ECO:0000256" key="12">
    <source>
        <dbReference type="ARBA" id="ARBA00022989"/>
    </source>
</evidence>
<sequence>MTFSWRVTSFILAVVLLALFSAGVWVFAYRNAVDQISQRADLDLVLASDRLTGHLMRYRELAVVLSRHPVLIAQLEGNDLAQETELLLRSMADMTGAFAIKLVDTNGNVLPETEVSDPEETALDPTLPPLARALNGALGFDNRVQLAGSGLNQRVFTFAAPIFKEGGPAIGSVVVDVDIWLFEQNWPTSAAAIFFTDTRGRIFVSNRSELVLTDRWSDEGYISQRKISHWTGHETWKLKAGPYLPETALHIERDLPVVNMKGSILISIAPAVSVALSASAVAAALGFAFVAFLFVASERRRTLAEKLQIEEAANARLEGRVAARTKALSEVNISLRHEIKEREDAEAALRRAQADLVQAGKLSALGKMSAGISHELNQPLMAIRSFAENGQQFAKLGNTEAMGDNLSRISELARRMGRIIKNLRAFARQESEPITNVDLAEVVDAAIELCSARPNRNGLQIDWSKPADPVMVRGGEVRLQQVAVNLISNAIDAMDGIEDQRVEIDIQQAGDIVRLRVRDTGPGLKEPERVFDPFYSTKNVGAAEGMGLGLSISYGLVQSFGGDIRGQNHPEGGALFTVELKAAEAEREAS</sequence>
<dbReference type="Proteomes" id="UP000606730">
    <property type="component" value="Unassembled WGS sequence"/>
</dbReference>
<gene>
    <name evidence="20" type="ORF">GCM10011517_17090</name>
</gene>
<evidence type="ECO:0000256" key="6">
    <source>
        <dbReference type="ARBA" id="ARBA00022553"/>
    </source>
</evidence>
<evidence type="ECO:0000256" key="1">
    <source>
        <dbReference type="ARBA" id="ARBA00000085"/>
    </source>
</evidence>
<evidence type="ECO:0000256" key="10">
    <source>
        <dbReference type="ARBA" id="ARBA00022777"/>
    </source>
</evidence>
<dbReference type="RefSeq" id="WP_095595090.1">
    <property type="nucleotide sequence ID" value="NZ_BMKN01000002.1"/>
</dbReference>
<dbReference type="OrthoDB" id="7568856at2"/>
<dbReference type="SUPFAM" id="SSF47384">
    <property type="entry name" value="Homodimeric domain of signal transducing histidine kinase"/>
    <property type="match status" value="1"/>
</dbReference>